<gene>
    <name evidence="1" type="ORF">NCTC12388_03323</name>
</gene>
<organism evidence="1 2">
    <name type="scientific">Legionella gratiana</name>
    <dbReference type="NCBI Taxonomy" id="45066"/>
    <lineage>
        <taxon>Bacteria</taxon>
        <taxon>Pseudomonadati</taxon>
        <taxon>Pseudomonadota</taxon>
        <taxon>Gammaproteobacteria</taxon>
        <taxon>Legionellales</taxon>
        <taxon>Legionellaceae</taxon>
        <taxon>Legionella</taxon>
    </lineage>
</organism>
<proteinExistence type="predicted"/>
<protein>
    <submittedName>
        <fullName evidence="1">Uncharacterized protein</fullName>
    </submittedName>
</protein>
<sequence length="47" mass="5471">MPFMSLNERLSSYSFYPLLELLCVINNAEDALILNRLIFQIILPKVN</sequence>
<dbReference type="EMBL" id="UGOB01000001">
    <property type="protein sequence ID" value="STX46556.1"/>
    <property type="molecule type" value="Genomic_DNA"/>
</dbReference>
<name>A0A378JGT1_9GAMM</name>
<dbReference type="AlphaFoldDB" id="A0A378JGT1"/>
<accession>A0A378JGT1</accession>
<dbReference type="Proteomes" id="UP000254476">
    <property type="component" value="Unassembled WGS sequence"/>
</dbReference>
<reference evidence="1 2" key="1">
    <citation type="submission" date="2018-06" db="EMBL/GenBank/DDBJ databases">
        <authorList>
            <consortium name="Pathogen Informatics"/>
            <person name="Doyle S."/>
        </authorList>
    </citation>
    <scope>NUCLEOTIDE SEQUENCE [LARGE SCALE GENOMIC DNA]</scope>
    <source>
        <strain evidence="1 2">NCTC12388</strain>
    </source>
</reference>
<evidence type="ECO:0000313" key="1">
    <source>
        <dbReference type="EMBL" id="STX46556.1"/>
    </source>
</evidence>
<evidence type="ECO:0000313" key="2">
    <source>
        <dbReference type="Proteomes" id="UP000254476"/>
    </source>
</evidence>